<dbReference type="InterPro" id="IPR023833">
    <property type="entry name" value="Signal_pept_SipW-depend-type"/>
</dbReference>
<dbReference type="InterPro" id="IPR024008">
    <property type="entry name" value="BsaA"/>
</dbReference>
<evidence type="ECO:0000313" key="3">
    <source>
        <dbReference type="Proteomes" id="UP001199915"/>
    </source>
</evidence>
<evidence type="ECO:0000256" key="1">
    <source>
        <dbReference type="SAM" id="SignalP"/>
    </source>
</evidence>
<evidence type="ECO:0000313" key="2">
    <source>
        <dbReference type="EMBL" id="MCG4764135.1"/>
    </source>
</evidence>
<accession>A0AAE3JQL2</accession>
<dbReference type="NCBIfam" id="TIGR04088">
    <property type="entry name" value="cognate_SipW"/>
    <property type="match status" value="1"/>
</dbReference>
<dbReference type="AlphaFoldDB" id="A0AAE3JQL2"/>
<protein>
    <submittedName>
        <fullName evidence="2">BsaA family SipW-dependent biofilm matrix protein</fullName>
    </submittedName>
</protein>
<sequence>MKKVKGKKRFFLITCLMLLCAVAGIGGVLAYFTDSEQTNNKLKVAVNDTSIEEVFPDPSFKPGSVVKKEVRVTNNGSDTYVRMQVLFSDNDMQQYCTVNWNTTDWELKSDGYYYYKKILPKGSKTTPLFTTVTVSKNAPEDEMKDFDIIVREESLQVGYFKSADEAWSAYKKNK</sequence>
<feature type="chain" id="PRO_5041938933" evidence="1">
    <location>
        <begin position="31"/>
        <end position="174"/>
    </location>
</feature>
<dbReference type="EMBL" id="JAKNFS010000002">
    <property type="protein sequence ID" value="MCG4764135.1"/>
    <property type="molecule type" value="Genomic_DNA"/>
</dbReference>
<dbReference type="InterPro" id="IPR022121">
    <property type="entry name" value="Peptidase_M73_camelysin"/>
</dbReference>
<comment type="caution">
    <text evidence="2">The sequence shown here is derived from an EMBL/GenBank/DDBJ whole genome shotgun (WGS) entry which is preliminary data.</text>
</comment>
<keyword evidence="1" id="KW-0732">Signal</keyword>
<name>A0AAE3JQL2_9FIRM</name>
<organism evidence="2 3">
    <name type="scientific">Fusicatenibacter saccharivorans</name>
    <dbReference type="NCBI Taxonomy" id="1150298"/>
    <lineage>
        <taxon>Bacteria</taxon>
        <taxon>Bacillati</taxon>
        <taxon>Bacillota</taxon>
        <taxon>Clostridia</taxon>
        <taxon>Lachnospirales</taxon>
        <taxon>Lachnospiraceae</taxon>
        <taxon>Fusicatenibacter</taxon>
    </lineage>
</organism>
<dbReference type="RefSeq" id="WP_238032694.1">
    <property type="nucleotide sequence ID" value="NZ_JAKNFS010000002.1"/>
</dbReference>
<proteinExistence type="predicted"/>
<gene>
    <name evidence="2" type="ORF">L0N21_01155</name>
</gene>
<feature type="signal peptide" evidence="1">
    <location>
        <begin position="1"/>
        <end position="30"/>
    </location>
</feature>
<dbReference type="Proteomes" id="UP001199915">
    <property type="component" value="Unassembled WGS sequence"/>
</dbReference>
<reference evidence="2" key="1">
    <citation type="submission" date="2022-01" db="EMBL/GenBank/DDBJ databases">
        <title>Collection of gut derived symbiotic bacterial strains cultured from healthy donors.</title>
        <authorList>
            <person name="Lin H."/>
            <person name="Kohout C."/>
            <person name="Waligurski E."/>
            <person name="Pamer E.G."/>
        </authorList>
    </citation>
    <scope>NUCLEOTIDE SEQUENCE</scope>
    <source>
        <strain evidence="2">DFI.5.49</strain>
    </source>
</reference>
<dbReference type="NCBIfam" id="TIGR04090">
    <property type="entry name" value="exp_by_SipW_IV"/>
    <property type="match status" value="1"/>
</dbReference>
<dbReference type="Pfam" id="PF12389">
    <property type="entry name" value="Peptidase_M73"/>
    <property type="match status" value="1"/>
</dbReference>